<dbReference type="SMART" id="SM00100">
    <property type="entry name" value="cNMP"/>
    <property type="match status" value="1"/>
</dbReference>
<keyword evidence="1" id="KW-0812">Transmembrane</keyword>
<reference evidence="3 4" key="1">
    <citation type="submission" date="2024-08" db="EMBL/GenBank/DDBJ databases">
        <authorList>
            <person name="Lu H."/>
        </authorList>
    </citation>
    <scope>NUCLEOTIDE SEQUENCE [LARGE SCALE GENOMIC DNA]</scope>
    <source>
        <strain evidence="3 4">BYS87W</strain>
    </source>
</reference>
<name>A0ABW7GT86_9BURK</name>
<evidence type="ECO:0000313" key="3">
    <source>
        <dbReference type="EMBL" id="MFG6465179.1"/>
    </source>
</evidence>
<keyword evidence="1" id="KW-0472">Membrane</keyword>
<dbReference type="InterPro" id="IPR000595">
    <property type="entry name" value="cNMP-bd_dom"/>
</dbReference>
<proteinExistence type="predicted"/>
<evidence type="ECO:0000313" key="4">
    <source>
        <dbReference type="Proteomes" id="UP001606303"/>
    </source>
</evidence>
<dbReference type="CDD" id="cd00038">
    <property type="entry name" value="CAP_ED"/>
    <property type="match status" value="1"/>
</dbReference>
<evidence type="ECO:0000259" key="2">
    <source>
        <dbReference type="PROSITE" id="PS50042"/>
    </source>
</evidence>
<dbReference type="EMBL" id="JBIGIB010000001">
    <property type="protein sequence ID" value="MFG6465179.1"/>
    <property type="molecule type" value="Genomic_DNA"/>
</dbReference>
<comment type="caution">
    <text evidence="3">The sequence shown here is derived from an EMBL/GenBank/DDBJ whole genome shotgun (WGS) entry which is preliminary data.</text>
</comment>
<feature type="transmembrane region" description="Helical" evidence="1">
    <location>
        <begin position="29"/>
        <end position="46"/>
    </location>
</feature>
<sequence>MTDHLATALGLIGAALMLASYLMKSMLPLRVAALVACCFLVAYGALKQALPTLLLYGALIPINVKKTLQMRQLVKAIERARDDTPVSEWLLPHMHRHTVPAGTVLWRKGDAARDMLYLDRGTLRLVEYDERLHAGALVGEIGLFAPDNRRTLSLEAVDDCVVYRLSAEEMALLYYQNPKLGFHVMRLVVARLMRDSARMRAPQVGAPAEAAAAAAAG</sequence>
<feature type="transmembrane region" description="Helical" evidence="1">
    <location>
        <begin position="6"/>
        <end position="22"/>
    </location>
</feature>
<keyword evidence="4" id="KW-1185">Reference proteome</keyword>
<dbReference type="Proteomes" id="UP001606303">
    <property type="component" value="Unassembled WGS sequence"/>
</dbReference>
<protein>
    <submittedName>
        <fullName evidence="3">Crp/Fnr family transcriptional regulator</fullName>
    </submittedName>
</protein>
<dbReference type="PROSITE" id="PS50042">
    <property type="entry name" value="CNMP_BINDING_3"/>
    <property type="match status" value="1"/>
</dbReference>
<dbReference type="Gene3D" id="2.60.120.10">
    <property type="entry name" value="Jelly Rolls"/>
    <property type="match status" value="1"/>
</dbReference>
<dbReference type="InterPro" id="IPR014710">
    <property type="entry name" value="RmlC-like_jellyroll"/>
</dbReference>
<gene>
    <name evidence="3" type="ORF">ACG01O_01015</name>
</gene>
<dbReference type="InterPro" id="IPR018490">
    <property type="entry name" value="cNMP-bd_dom_sf"/>
</dbReference>
<feature type="domain" description="Cyclic nucleotide-binding" evidence="2">
    <location>
        <begin position="90"/>
        <end position="166"/>
    </location>
</feature>
<organism evidence="3 4">
    <name type="scientific">Pelomonas baiyunensis</name>
    <dbReference type="NCBI Taxonomy" id="3299026"/>
    <lineage>
        <taxon>Bacteria</taxon>
        <taxon>Pseudomonadati</taxon>
        <taxon>Pseudomonadota</taxon>
        <taxon>Betaproteobacteria</taxon>
        <taxon>Burkholderiales</taxon>
        <taxon>Sphaerotilaceae</taxon>
        <taxon>Roseateles</taxon>
    </lineage>
</organism>
<dbReference type="SUPFAM" id="SSF51206">
    <property type="entry name" value="cAMP-binding domain-like"/>
    <property type="match status" value="1"/>
</dbReference>
<dbReference type="Pfam" id="PF00027">
    <property type="entry name" value="cNMP_binding"/>
    <property type="match status" value="1"/>
</dbReference>
<evidence type="ECO:0000256" key="1">
    <source>
        <dbReference type="SAM" id="Phobius"/>
    </source>
</evidence>
<accession>A0ABW7GT86</accession>
<dbReference type="RefSeq" id="WP_394380242.1">
    <property type="nucleotide sequence ID" value="NZ_JBIGIB010000001.1"/>
</dbReference>
<keyword evidence="1" id="KW-1133">Transmembrane helix</keyword>